<dbReference type="PANTHER" id="PTHR14226">
    <property type="entry name" value="NEUROPATHY TARGET ESTERASE/SWISS CHEESE D.MELANOGASTER"/>
    <property type="match status" value="1"/>
</dbReference>
<evidence type="ECO:0000313" key="6">
    <source>
        <dbReference type="EMBL" id="THV61213.1"/>
    </source>
</evidence>
<dbReference type="SUPFAM" id="SSF52151">
    <property type="entry name" value="FabD/lysophospholipase-like"/>
    <property type="match status" value="1"/>
</dbReference>
<dbReference type="Proteomes" id="UP000310406">
    <property type="component" value="Unassembled WGS sequence"/>
</dbReference>
<keyword evidence="2 4" id="KW-0442">Lipid degradation</keyword>
<dbReference type="OrthoDB" id="9770965at2"/>
<feature type="active site" description="Proton acceptor" evidence="4">
    <location>
        <position position="159"/>
    </location>
</feature>
<reference evidence="6 7" key="1">
    <citation type="submission" date="2019-03" db="EMBL/GenBank/DDBJ databases">
        <title>Muricauda SCR12 sp.nov, a marine bacterium isolated from Pacific Ocean:the Okinawa trough.</title>
        <authorList>
            <person name="Liu L."/>
        </authorList>
    </citation>
    <scope>NUCLEOTIDE SEQUENCE [LARGE SCALE GENOMIC DNA]</scope>
    <source>
        <strain evidence="6 7">SCR12</strain>
    </source>
</reference>
<accession>A0A4S8RR96</accession>
<feature type="domain" description="PNPLA" evidence="5">
    <location>
        <begin position="14"/>
        <end position="172"/>
    </location>
</feature>
<dbReference type="InterPro" id="IPR002641">
    <property type="entry name" value="PNPLA_dom"/>
</dbReference>
<evidence type="ECO:0000256" key="1">
    <source>
        <dbReference type="ARBA" id="ARBA00022801"/>
    </source>
</evidence>
<feature type="short sequence motif" description="DGA/G" evidence="4">
    <location>
        <begin position="159"/>
        <end position="161"/>
    </location>
</feature>
<comment type="caution">
    <text evidence="6">The sequence shown here is derived from an EMBL/GenBank/DDBJ whole genome shotgun (WGS) entry which is preliminary data.</text>
</comment>
<evidence type="ECO:0000313" key="7">
    <source>
        <dbReference type="Proteomes" id="UP000310406"/>
    </source>
</evidence>
<dbReference type="InterPro" id="IPR050301">
    <property type="entry name" value="NTE"/>
</dbReference>
<dbReference type="Pfam" id="PF01734">
    <property type="entry name" value="Patatin"/>
    <property type="match status" value="1"/>
</dbReference>
<evidence type="ECO:0000256" key="4">
    <source>
        <dbReference type="PROSITE-ProRule" id="PRU01161"/>
    </source>
</evidence>
<evidence type="ECO:0000256" key="2">
    <source>
        <dbReference type="ARBA" id="ARBA00022963"/>
    </source>
</evidence>
<dbReference type="GO" id="GO:0016787">
    <property type="term" value="F:hydrolase activity"/>
    <property type="evidence" value="ECO:0007669"/>
    <property type="project" value="UniProtKB-UniRule"/>
</dbReference>
<organism evidence="6 7">
    <name type="scientific">Flagellimonas alvinocaridis</name>
    <dbReference type="NCBI Taxonomy" id="2530200"/>
    <lineage>
        <taxon>Bacteria</taxon>
        <taxon>Pseudomonadati</taxon>
        <taxon>Bacteroidota</taxon>
        <taxon>Flavobacteriia</taxon>
        <taxon>Flavobacteriales</taxon>
        <taxon>Flavobacteriaceae</taxon>
        <taxon>Flagellimonas</taxon>
    </lineage>
</organism>
<dbReference type="PANTHER" id="PTHR14226:SF29">
    <property type="entry name" value="NEUROPATHY TARGET ESTERASE SWS"/>
    <property type="match status" value="1"/>
</dbReference>
<dbReference type="InterPro" id="IPR016035">
    <property type="entry name" value="Acyl_Trfase/lysoPLipase"/>
</dbReference>
<feature type="active site" description="Nucleophile" evidence="4">
    <location>
        <position position="47"/>
    </location>
</feature>
<evidence type="ECO:0000259" key="5">
    <source>
        <dbReference type="PROSITE" id="PS51635"/>
    </source>
</evidence>
<dbReference type="Gene3D" id="3.40.1090.10">
    <property type="entry name" value="Cytosolic phospholipase A2 catalytic domain"/>
    <property type="match status" value="1"/>
</dbReference>
<proteinExistence type="predicted"/>
<dbReference type="AlphaFoldDB" id="A0A4S8RR96"/>
<dbReference type="PROSITE" id="PS51635">
    <property type="entry name" value="PNPLA"/>
    <property type="match status" value="1"/>
</dbReference>
<feature type="short sequence motif" description="GXSXG" evidence="4">
    <location>
        <begin position="45"/>
        <end position="49"/>
    </location>
</feature>
<keyword evidence="3 4" id="KW-0443">Lipid metabolism</keyword>
<gene>
    <name evidence="6" type="ORF">EZV76_02480</name>
</gene>
<name>A0A4S8RR96_9FLAO</name>
<dbReference type="EMBL" id="SNTZ01000001">
    <property type="protein sequence ID" value="THV61213.1"/>
    <property type="molecule type" value="Genomic_DNA"/>
</dbReference>
<evidence type="ECO:0000256" key="3">
    <source>
        <dbReference type="ARBA" id="ARBA00023098"/>
    </source>
</evidence>
<sequence length="261" mass="28453">MKNMSINNTKSIGLVLSGGGVRGMAHIGLIKAMREHGVEADLVAGSSVGALVGALYANGNSVESMLSFFRETPLFQYSFFAINKPGFIDTERYFKIFKGYFPEDTFESLGKPLYVVATDLLKGEERMFNQGELIKPLLASAALTPVFSPVEIDGILYADGGIMNNFPKEYVDEHASYIIGSNVSIAAEVHKNELKNSLQLAGRVTSLMIYASNRAKLAECHISIEPKELDKIGVLDKKGIENAYAIGYEHGSRAIEKMLSA</sequence>
<keyword evidence="1 4" id="KW-0378">Hydrolase</keyword>
<protein>
    <submittedName>
        <fullName evidence="6">Phospholipase</fullName>
    </submittedName>
</protein>
<dbReference type="CDD" id="cd07205">
    <property type="entry name" value="Pat_PNPLA6_PNPLA7_NTE1_like"/>
    <property type="match status" value="1"/>
</dbReference>
<keyword evidence="7" id="KW-1185">Reference proteome</keyword>
<dbReference type="GO" id="GO:0016042">
    <property type="term" value="P:lipid catabolic process"/>
    <property type="evidence" value="ECO:0007669"/>
    <property type="project" value="UniProtKB-UniRule"/>
</dbReference>
<feature type="short sequence motif" description="GXGXXG" evidence="4">
    <location>
        <begin position="18"/>
        <end position="23"/>
    </location>
</feature>